<evidence type="ECO:0000313" key="10">
    <source>
        <dbReference type="EMBL" id="CAG5159871.1"/>
    </source>
</evidence>
<dbReference type="Proteomes" id="UP000676310">
    <property type="component" value="Unassembled WGS sequence"/>
</dbReference>
<protein>
    <recommendedName>
        <fullName evidence="9">Glucose-methanol-choline oxidoreductase N-terminal domain-containing protein</fullName>
    </recommendedName>
</protein>
<keyword evidence="4 7" id="KW-0274">FAD</keyword>
<keyword evidence="8" id="KW-0732">Signal</keyword>
<organism evidence="10 11">
    <name type="scientific">Alternaria atra</name>
    <dbReference type="NCBI Taxonomy" id="119953"/>
    <lineage>
        <taxon>Eukaryota</taxon>
        <taxon>Fungi</taxon>
        <taxon>Dikarya</taxon>
        <taxon>Ascomycota</taxon>
        <taxon>Pezizomycotina</taxon>
        <taxon>Dothideomycetes</taxon>
        <taxon>Pleosporomycetidae</taxon>
        <taxon>Pleosporales</taxon>
        <taxon>Pleosporineae</taxon>
        <taxon>Pleosporaceae</taxon>
        <taxon>Alternaria</taxon>
        <taxon>Alternaria sect. Ulocladioides</taxon>
    </lineage>
</organism>
<dbReference type="PIRSF" id="PIRSF000137">
    <property type="entry name" value="Alcohol_oxidase"/>
    <property type="match status" value="1"/>
</dbReference>
<dbReference type="InterPro" id="IPR012132">
    <property type="entry name" value="GMC_OxRdtase"/>
</dbReference>
<dbReference type="InterPro" id="IPR036188">
    <property type="entry name" value="FAD/NAD-bd_sf"/>
</dbReference>
<evidence type="ECO:0000256" key="3">
    <source>
        <dbReference type="ARBA" id="ARBA00022630"/>
    </source>
</evidence>
<dbReference type="Pfam" id="PF05199">
    <property type="entry name" value="GMC_oxred_C"/>
    <property type="match status" value="1"/>
</dbReference>
<evidence type="ECO:0000256" key="2">
    <source>
        <dbReference type="ARBA" id="ARBA00010790"/>
    </source>
</evidence>
<dbReference type="OrthoDB" id="269227at2759"/>
<dbReference type="InterPro" id="IPR027424">
    <property type="entry name" value="Glucose_Oxidase_domain_2"/>
</dbReference>
<evidence type="ECO:0000313" key="11">
    <source>
        <dbReference type="Proteomes" id="UP000676310"/>
    </source>
</evidence>
<dbReference type="GeneID" id="67017496"/>
<proteinExistence type="inferred from homology"/>
<dbReference type="SUPFAM" id="SSF54373">
    <property type="entry name" value="FAD-linked reductases, C-terminal domain"/>
    <property type="match status" value="1"/>
</dbReference>
<dbReference type="Gene3D" id="4.10.450.10">
    <property type="entry name" value="Glucose Oxidase, domain 2"/>
    <property type="match status" value="1"/>
</dbReference>
<dbReference type="SUPFAM" id="SSF51905">
    <property type="entry name" value="FAD/NAD(P)-binding domain"/>
    <property type="match status" value="1"/>
</dbReference>
<comment type="cofactor">
    <cofactor evidence="1">
        <name>FAD</name>
        <dbReference type="ChEBI" id="CHEBI:57692"/>
    </cofactor>
</comment>
<evidence type="ECO:0000259" key="9">
    <source>
        <dbReference type="PROSITE" id="PS00623"/>
    </source>
</evidence>
<dbReference type="Gene3D" id="3.30.560.10">
    <property type="entry name" value="Glucose Oxidase, domain 3"/>
    <property type="match status" value="1"/>
</dbReference>
<dbReference type="PANTHER" id="PTHR11552">
    <property type="entry name" value="GLUCOSE-METHANOL-CHOLINE GMC OXIDOREDUCTASE"/>
    <property type="match status" value="1"/>
</dbReference>
<reference evidence="10" key="1">
    <citation type="submission" date="2021-05" db="EMBL/GenBank/DDBJ databases">
        <authorList>
            <person name="Stam R."/>
        </authorList>
    </citation>
    <scope>NUCLEOTIDE SEQUENCE</scope>
    <source>
        <strain evidence="10">CS162</strain>
    </source>
</reference>
<dbReference type="EMBL" id="CAJRGZ010000019">
    <property type="protein sequence ID" value="CAG5159871.1"/>
    <property type="molecule type" value="Genomic_DNA"/>
</dbReference>
<comment type="caution">
    <text evidence="10">The sequence shown here is derived from an EMBL/GenBank/DDBJ whole genome shotgun (WGS) entry which is preliminary data.</text>
</comment>
<dbReference type="RefSeq" id="XP_043169244.1">
    <property type="nucleotide sequence ID" value="XM_043313309.1"/>
</dbReference>
<evidence type="ECO:0000256" key="4">
    <source>
        <dbReference type="ARBA" id="ARBA00022827"/>
    </source>
</evidence>
<dbReference type="GO" id="GO:0050660">
    <property type="term" value="F:flavin adenine dinucleotide binding"/>
    <property type="evidence" value="ECO:0007669"/>
    <property type="project" value="InterPro"/>
</dbReference>
<feature type="signal peptide" evidence="8">
    <location>
        <begin position="1"/>
        <end position="16"/>
    </location>
</feature>
<evidence type="ECO:0000256" key="1">
    <source>
        <dbReference type="ARBA" id="ARBA00001974"/>
    </source>
</evidence>
<evidence type="ECO:0000256" key="5">
    <source>
        <dbReference type="ARBA" id="ARBA00023002"/>
    </source>
</evidence>
<evidence type="ECO:0000256" key="8">
    <source>
        <dbReference type="SAM" id="SignalP"/>
    </source>
</evidence>
<evidence type="ECO:0000256" key="6">
    <source>
        <dbReference type="PIRSR" id="PIRSR000137-1"/>
    </source>
</evidence>
<keyword evidence="5" id="KW-0560">Oxidoreductase</keyword>
<dbReference type="Gene3D" id="3.50.50.60">
    <property type="entry name" value="FAD/NAD(P)-binding domain"/>
    <property type="match status" value="1"/>
</dbReference>
<evidence type="ECO:0000256" key="7">
    <source>
        <dbReference type="RuleBase" id="RU003968"/>
    </source>
</evidence>
<sequence length="598" mass="64601">MCWPLLFAALTQVVRAACASETYDYVIVGGGPAGLIVANRLSADPNITVAIIEAGDSAYDNPNVSYVPKSITEYGLFIGTSIDWGYMTAPQKYVGNTSLNYWAGKALGGSTTINGMTYLRAEKDQIDAWEELGNENWNWDNLLEYFLKQEGFQEPNEVLQHEGAIFKDDAHGRTGELAVGFTPYLVGQGFVDILKETSEAIGYPYNKDANDGNMRGFNTWPMTLNETGPTRADGARSFYFPVASRPNLQVFFNTTAARIIWDDEQSATSGVVALGIEVIDARNVTDTISASKEVIVAAGAIRSPAFLEHSGVGNPAILEPLGIKTVNPLPSVGSNLPDQPQNGIVYNSSTNWTGYPTFVTYPTASDLFGDELPALVKEIRANLSAYAETIVADYASNTISVETQKQLLEHQVDLVFDSESTVPLAEILWAPTGNQIIAQLWNLIPLSRGSIHIQSTDANSPPSIDPNFLQLPIDIYVQAAAAISIRKHFATSPLAEHTVGEVSPGFEAVPQHASWRDTAWETWIKKSLGGNSHPASICAMISKDLSGVVDTEGKVYGTENVRVVDASVFPTQISGHLSASVYAIAGRIADIIIRGRSG</sequence>
<feature type="chain" id="PRO_5035283880" description="Glucose-methanol-choline oxidoreductase N-terminal domain-containing protein" evidence="8">
    <location>
        <begin position="17"/>
        <end position="598"/>
    </location>
</feature>
<keyword evidence="3 7" id="KW-0285">Flavoprotein</keyword>
<gene>
    <name evidence="10" type="ORF">ALTATR162_LOCUS5690</name>
</gene>
<comment type="similarity">
    <text evidence="2 7">Belongs to the GMC oxidoreductase family.</text>
</comment>
<dbReference type="GO" id="GO:0016614">
    <property type="term" value="F:oxidoreductase activity, acting on CH-OH group of donors"/>
    <property type="evidence" value="ECO:0007669"/>
    <property type="project" value="InterPro"/>
</dbReference>
<name>A0A8J2I0J6_9PLEO</name>
<feature type="domain" description="Glucose-methanol-choline oxidoreductase N-terminal" evidence="9">
    <location>
        <begin position="104"/>
        <end position="127"/>
    </location>
</feature>
<dbReference type="InterPro" id="IPR000172">
    <property type="entry name" value="GMC_OxRdtase_N"/>
</dbReference>
<dbReference type="InterPro" id="IPR007867">
    <property type="entry name" value="GMC_OxRtase_C"/>
</dbReference>
<feature type="active site" description="Proton donor" evidence="6">
    <location>
        <position position="533"/>
    </location>
</feature>
<keyword evidence="11" id="KW-1185">Reference proteome</keyword>
<dbReference type="PANTHER" id="PTHR11552:SF201">
    <property type="entry name" value="GLUCOSE-METHANOL-CHOLINE OXIDOREDUCTASE N-TERMINAL DOMAIN-CONTAINING PROTEIN"/>
    <property type="match status" value="1"/>
</dbReference>
<dbReference type="PROSITE" id="PS00623">
    <property type="entry name" value="GMC_OXRED_1"/>
    <property type="match status" value="1"/>
</dbReference>
<feature type="active site" description="Proton acceptor" evidence="6">
    <location>
        <position position="576"/>
    </location>
</feature>
<accession>A0A8J2I0J6</accession>
<dbReference type="AlphaFoldDB" id="A0A8J2I0J6"/>
<dbReference type="Pfam" id="PF00732">
    <property type="entry name" value="GMC_oxred_N"/>
    <property type="match status" value="1"/>
</dbReference>